<dbReference type="Pfam" id="PF12520">
    <property type="entry name" value="DUF3723"/>
    <property type="match status" value="1"/>
</dbReference>
<proteinExistence type="predicted"/>
<dbReference type="EMBL" id="JAWRVG010000091">
    <property type="protein sequence ID" value="KAK4060173.1"/>
    <property type="molecule type" value="Genomic_DNA"/>
</dbReference>
<keyword evidence="3" id="KW-1185">Reference proteome</keyword>
<sequence length="728" mass="80092">MGRLEPENYMKITCSASAVTAMQTRLRDNSPGLPGDPADASESIRASSQGTPLLEPLDFREWAEVTNEVAELLDGQHRLRAARQVLDQGSNSEKWWTCEIYNRDTLPDHIRLQLCMNRQELKLMDQDGQIWLQLMSICDNQGSENILGKGNSQDITKKLAAALSLDGEVATKLPTRMSIIMRNKQWRTFTTLWCRTTIGRETFNASKWVNMIAHRLDNFWISRFQQVLETLGSLDLELRPCGWTISEEILLDDWDALADLLPKGYGADAADRVLQQRINASAAALNALGGKTKTKAMASALPSLCDKRLEQLVDAIKKAGCPPFNQLRPTLEIKKANGKALSQIMGHVVAWVNPCPTDTKRTSNNKPPLCKDLEPAFRDGGSSNDAAEIARLAIKLERDILEHALGLLPELGRLSGPELEVLPDGGRDAIDDKYDERFSRSGLWRGVLEIVRRSLGPGVRAGWVATPPGSPIVQEPAESARELELYREHVRRGIVALVDDVAGDDHIKHHPWAAKKGPFDRLKYILGRAVVDWQKEESSAFKQGRTPNPRKSEAHPRRQGTGRGDEGVRGSADFNGSRGAREGDEPNRQQPPRSGQGHPSRKSLPSGRSSTAKASKPPSLNPPREKQVSATQPSSHDGDDSDELEVLPPLNPAANSNRKPASSQKSRNNARPDDDGGGDELESPPGPIQAAKSKRIPAGSQSSSEARMDRAIPPKEKQPKWADGRVAI</sequence>
<dbReference type="InterPro" id="IPR022198">
    <property type="entry name" value="DUF3723"/>
</dbReference>
<dbReference type="GeneID" id="87914895"/>
<feature type="compositionally biased region" description="Basic and acidic residues" evidence="1">
    <location>
        <begin position="706"/>
        <end position="728"/>
    </location>
</feature>
<protein>
    <submittedName>
        <fullName evidence="2">Uncharacterized protein</fullName>
    </submittedName>
</protein>
<comment type="caution">
    <text evidence="2">The sequence shown here is derived from an EMBL/GenBank/DDBJ whole genome shotgun (WGS) entry which is preliminary data.</text>
</comment>
<feature type="region of interest" description="Disordered" evidence="1">
    <location>
        <begin position="537"/>
        <end position="728"/>
    </location>
</feature>
<evidence type="ECO:0000256" key="1">
    <source>
        <dbReference type="SAM" id="MobiDB-lite"/>
    </source>
</evidence>
<gene>
    <name evidence="2" type="ORF">Triagg1_10871</name>
</gene>
<name>A0AAE1I5A8_9HYPO</name>
<accession>A0AAE1I5A8</accession>
<dbReference type="AlphaFoldDB" id="A0AAE1I5A8"/>
<evidence type="ECO:0000313" key="3">
    <source>
        <dbReference type="Proteomes" id="UP001273209"/>
    </source>
</evidence>
<feature type="compositionally biased region" description="Polar residues" evidence="1">
    <location>
        <begin position="653"/>
        <end position="669"/>
    </location>
</feature>
<dbReference type="Proteomes" id="UP001273209">
    <property type="component" value="Unassembled WGS sequence"/>
</dbReference>
<organism evidence="2 3">
    <name type="scientific">Trichoderma aggressivum f. europaeum</name>
    <dbReference type="NCBI Taxonomy" id="173218"/>
    <lineage>
        <taxon>Eukaryota</taxon>
        <taxon>Fungi</taxon>
        <taxon>Dikarya</taxon>
        <taxon>Ascomycota</taxon>
        <taxon>Pezizomycotina</taxon>
        <taxon>Sordariomycetes</taxon>
        <taxon>Hypocreomycetidae</taxon>
        <taxon>Hypocreales</taxon>
        <taxon>Hypocreaceae</taxon>
        <taxon>Trichoderma</taxon>
    </lineage>
</organism>
<evidence type="ECO:0000313" key="2">
    <source>
        <dbReference type="EMBL" id="KAK4060173.1"/>
    </source>
</evidence>
<reference evidence="2" key="1">
    <citation type="submission" date="2023-11" db="EMBL/GenBank/DDBJ databases">
        <title>The genome sequences of three competitors of mushroom-forming fungi.</title>
        <authorList>
            <person name="Beijen E."/>
            <person name="Ohm R.A."/>
        </authorList>
    </citation>
    <scope>NUCLEOTIDE SEQUENCE</scope>
    <source>
        <strain evidence="2">CBS 100526</strain>
    </source>
</reference>
<dbReference type="RefSeq" id="XP_062750158.1">
    <property type="nucleotide sequence ID" value="XM_062894990.1"/>
</dbReference>
<feature type="region of interest" description="Disordered" evidence="1">
    <location>
        <begin position="26"/>
        <end position="50"/>
    </location>
</feature>